<reference evidence="1" key="2">
    <citation type="journal article" date="2022" name="New Phytol.">
        <title>Evolutionary transition to the ectomycorrhizal habit in the genomes of a hyperdiverse lineage of mushroom-forming fungi.</title>
        <authorList>
            <person name="Looney B."/>
            <person name="Miyauchi S."/>
            <person name="Morin E."/>
            <person name="Drula E."/>
            <person name="Courty P.E."/>
            <person name="Kohler A."/>
            <person name="Kuo A."/>
            <person name="LaButti K."/>
            <person name="Pangilinan J."/>
            <person name="Lipzen A."/>
            <person name="Riley R."/>
            <person name="Andreopoulos W."/>
            <person name="He G."/>
            <person name="Johnson J."/>
            <person name="Nolan M."/>
            <person name="Tritt A."/>
            <person name="Barry K.W."/>
            <person name="Grigoriev I.V."/>
            <person name="Nagy L.G."/>
            <person name="Hibbett D."/>
            <person name="Henrissat B."/>
            <person name="Matheny P.B."/>
            <person name="Labbe J."/>
            <person name="Martin F.M."/>
        </authorList>
    </citation>
    <scope>NUCLEOTIDE SEQUENCE</scope>
    <source>
        <strain evidence="1">FP105234-sp</strain>
    </source>
</reference>
<sequence>MGTGGACMPEDIASARERDVGRLPRDSATSVCIVGGGWRMFWCVRRPLRARATLTHVQVCRAGGSVVHRA</sequence>
<dbReference type="Proteomes" id="UP000814033">
    <property type="component" value="Unassembled WGS sequence"/>
</dbReference>
<comment type="caution">
    <text evidence="1">The sequence shown here is derived from an EMBL/GenBank/DDBJ whole genome shotgun (WGS) entry which is preliminary data.</text>
</comment>
<evidence type="ECO:0000313" key="1">
    <source>
        <dbReference type="EMBL" id="KAI0039932.1"/>
    </source>
</evidence>
<keyword evidence="2" id="KW-1185">Reference proteome</keyword>
<protein>
    <submittedName>
        <fullName evidence="1">Uncharacterized protein</fullName>
    </submittedName>
</protein>
<dbReference type="EMBL" id="MU276246">
    <property type="protein sequence ID" value="KAI0039932.1"/>
    <property type="molecule type" value="Genomic_DNA"/>
</dbReference>
<name>A0ACB8R7Q2_9AGAM</name>
<organism evidence="1 2">
    <name type="scientific">Auriscalpium vulgare</name>
    <dbReference type="NCBI Taxonomy" id="40419"/>
    <lineage>
        <taxon>Eukaryota</taxon>
        <taxon>Fungi</taxon>
        <taxon>Dikarya</taxon>
        <taxon>Basidiomycota</taxon>
        <taxon>Agaricomycotina</taxon>
        <taxon>Agaricomycetes</taxon>
        <taxon>Russulales</taxon>
        <taxon>Auriscalpiaceae</taxon>
        <taxon>Auriscalpium</taxon>
    </lineage>
</organism>
<gene>
    <name evidence="1" type="ORF">FA95DRAFT_956462</name>
</gene>
<accession>A0ACB8R7Q2</accession>
<evidence type="ECO:0000313" key="2">
    <source>
        <dbReference type="Proteomes" id="UP000814033"/>
    </source>
</evidence>
<proteinExistence type="predicted"/>
<reference evidence="1" key="1">
    <citation type="submission" date="2021-02" db="EMBL/GenBank/DDBJ databases">
        <authorList>
            <consortium name="DOE Joint Genome Institute"/>
            <person name="Ahrendt S."/>
            <person name="Looney B.P."/>
            <person name="Miyauchi S."/>
            <person name="Morin E."/>
            <person name="Drula E."/>
            <person name="Courty P.E."/>
            <person name="Chicoki N."/>
            <person name="Fauchery L."/>
            <person name="Kohler A."/>
            <person name="Kuo A."/>
            <person name="Labutti K."/>
            <person name="Pangilinan J."/>
            <person name="Lipzen A."/>
            <person name="Riley R."/>
            <person name="Andreopoulos W."/>
            <person name="He G."/>
            <person name="Johnson J."/>
            <person name="Barry K.W."/>
            <person name="Grigoriev I.V."/>
            <person name="Nagy L."/>
            <person name="Hibbett D."/>
            <person name="Henrissat B."/>
            <person name="Matheny P.B."/>
            <person name="Labbe J."/>
            <person name="Martin F."/>
        </authorList>
    </citation>
    <scope>NUCLEOTIDE SEQUENCE</scope>
    <source>
        <strain evidence="1">FP105234-sp</strain>
    </source>
</reference>